<proteinExistence type="predicted"/>
<dbReference type="EMBL" id="MU004569">
    <property type="protein sequence ID" value="KAF2647941.1"/>
    <property type="molecule type" value="Genomic_DNA"/>
</dbReference>
<dbReference type="AlphaFoldDB" id="A0A6A6SLT1"/>
<evidence type="ECO:0000313" key="2">
    <source>
        <dbReference type="EMBL" id="KAF2647941.1"/>
    </source>
</evidence>
<protein>
    <submittedName>
        <fullName evidence="2">Uncharacterized protein</fullName>
    </submittedName>
</protein>
<sequence>MRKDDLTVFVPHVCPFLLDLELELICHIYQISDFAPNSAPSRAQSAPRTPWLEVCKTTALNNQIASMPSPYLHPSISPLHLKFPACVLRDRYISLSPAHSLHACILLQKGTFPLHPLPFPSILFPSVPPSISHLRLCLSPPSFATRPPTPNAKSAKRRVPSRNFSA</sequence>
<organism evidence="2 3">
    <name type="scientific">Lophiostoma macrostomum CBS 122681</name>
    <dbReference type="NCBI Taxonomy" id="1314788"/>
    <lineage>
        <taxon>Eukaryota</taxon>
        <taxon>Fungi</taxon>
        <taxon>Dikarya</taxon>
        <taxon>Ascomycota</taxon>
        <taxon>Pezizomycotina</taxon>
        <taxon>Dothideomycetes</taxon>
        <taxon>Pleosporomycetidae</taxon>
        <taxon>Pleosporales</taxon>
        <taxon>Lophiostomataceae</taxon>
        <taxon>Lophiostoma</taxon>
    </lineage>
</organism>
<dbReference type="Proteomes" id="UP000799324">
    <property type="component" value="Unassembled WGS sequence"/>
</dbReference>
<reference evidence="2" key="1">
    <citation type="journal article" date="2020" name="Stud. Mycol.">
        <title>101 Dothideomycetes genomes: a test case for predicting lifestyles and emergence of pathogens.</title>
        <authorList>
            <person name="Haridas S."/>
            <person name="Albert R."/>
            <person name="Binder M."/>
            <person name="Bloem J."/>
            <person name="Labutti K."/>
            <person name="Salamov A."/>
            <person name="Andreopoulos B."/>
            <person name="Baker S."/>
            <person name="Barry K."/>
            <person name="Bills G."/>
            <person name="Bluhm B."/>
            <person name="Cannon C."/>
            <person name="Castanera R."/>
            <person name="Culley D."/>
            <person name="Daum C."/>
            <person name="Ezra D."/>
            <person name="Gonzalez J."/>
            <person name="Henrissat B."/>
            <person name="Kuo A."/>
            <person name="Liang C."/>
            <person name="Lipzen A."/>
            <person name="Lutzoni F."/>
            <person name="Magnuson J."/>
            <person name="Mondo S."/>
            <person name="Nolan M."/>
            <person name="Ohm R."/>
            <person name="Pangilinan J."/>
            <person name="Park H.-J."/>
            <person name="Ramirez L."/>
            <person name="Alfaro M."/>
            <person name="Sun H."/>
            <person name="Tritt A."/>
            <person name="Yoshinaga Y."/>
            <person name="Zwiers L.-H."/>
            <person name="Turgeon B."/>
            <person name="Goodwin S."/>
            <person name="Spatafora J."/>
            <person name="Crous P."/>
            <person name="Grigoriev I."/>
        </authorList>
    </citation>
    <scope>NUCLEOTIDE SEQUENCE</scope>
    <source>
        <strain evidence="2">CBS 122681</strain>
    </source>
</reference>
<evidence type="ECO:0000256" key="1">
    <source>
        <dbReference type="SAM" id="MobiDB-lite"/>
    </source>
</evidence>
<accession>A0A6A6SLT1</accession>
<evidence type="ECO:0000313" key="3">
    <source>
        <dbReference type="Proteomes" id="UP000799324"/>
    </source>
</evidence>
<name>A0A6A6SLT1_9PLEO</name>
<feature type="region of interest" description="Disordered" evidence="1">
    <location>
        <begin position="145"/>
        <end position="166"/>
    </location>
</feature>
<keyword evidence="3" id="KW-1185">Reference proteome</keyword>
<gene>
    <name evidence="2" type="ORF">K491DRAFT_271388</name>
</gene>